<proteinExistence type="predicted"/>
<keyword evidence="2" id="KW-1185">Reference proteome</keyword>
<comment type="caution">
    <text evidence="1">The sequence shown here is derived from an EMBL/GenBank/DDBJ whole genome shotgun (WGS) entry which is preliminary data.</text>
</comment>
<gene>
    <name evidence="1" type="ORF">PR048_030239</name>
</gene>
<evidence type="ECO:0000313" key="1">
    <source>
        <dbReference type="EMBL" id="KAJ8868700.1"/>
    </source>
</evidence>
<reference evidence="1 2" key="1">
    <citation type="submission" date="2023-02" db="EMBL/GenBank/DDBJ databases">
        <title>LHISI_Scaffold_Assembly.</title>
        <authorList>
            <person name="Stuart O.P."/>
            <person name="Cleave R."/>
            <person name="Magrath M.J.L."/>
            <person name="Mikheyev A.S."/>
        </authorList>
    </citation>
    <scope>NUCLEOTIDE SEQUENCE [LARGE SCALE GENOMIC DNA]</scope>
    <source>
        <strain evidence="1">Daus_M_001</strain>
        <tissue evidence="1">Leg muscle</tissue>
    </source>
</reference>
<evidence type="ECO:0000313" key="2">
    <source>
        <dbReference type="Proteomes" id="UP001159363"/>
    </source>
</evidence>
<accession>A0ABQ9G8F3</accession>
<protein>
    <submittedName>
        <fullName evidence="1">Uncharacterized protein</fullName>
    </submittedName>
</protein>
<organism evidence="1 2">
    <name type="scientific">Dryococelus australis</name>
    <dbReference type="NCBI Taxonomy" id="614101"/>
    <lineage>
        <taxon>Eukaryota</taxon>
        <taxon>Metazoa</taxon>
        <taxon>Ecdysozoa</taxon>
        <taxon>Arthropoda</taxon>
        <taxon>Hexapoda</taxon>
        <taxon>Insecta</taxon>
        <taxon>Pterygota</taxon>
        <taxon>Neoptera</taxon>
        <taxon>Polyneoptera</taxon>
        <taxon>Phasmatodea</taxon>
        <taxon>Verophasmatodea</taxon>
        <taxon>Anareolatae</taxon>
        <taxon>Phasmatidae</taxon>
        <taxon>Eurycanthinae</taxon>
        <taxon>Dryococelus</taxon>
    </lineage>
</organism>
<dbReference type="Proteomes" id="UP001159363">
    <property type="component" value="Chromosome 13"/>
</dbReference>
<name>A0ABQ9G8F3_9NEOP</name>
<sequence>MSLVRRKGFTKTHNSWAKNKYLKSGRKDERLPATKSKRLGGWLAISQRFITLMCVADAESVEPRNVKHAVAFDVCVRRENASGARCVYGDRFLNRHVRDNRTFLRISRRADWQYIKTVEASTRRKAEVEHMRHMTTIRVLQKQMICLIQVQQPRHFIKAELIPAIFQKMIAVAEIPVTPSIDTGDQCRPCTPQPASVHFALTLKRYEFPLRVLPLSCREQPWLTTMEVIDDGVATAYPLHVCQPCPCRSFTASLSCLGFHSVDKYLHADNTVEVRLDLTGFPKLTTPPVVYKAISLDLVSSVPPLSGKLGRASDILFHCPTSCVPSPELASFTRPSVLRIRREQEISRLRVGRTFLTHKIDICFVSNHSLDYPAHSGRV</sequence>
<dbReference type="EMBL" id="JARBHB010000014">
    <property type="protein sequence ID" value="KAJ8868700.1"/>
    <property type="molecule type" value="Genomic_DNA"/>
</dbReference>